<reference evidence="2 3" key="1">
    <citation type="submission" date="2019-03" db="EMBL/GenBank/DDBJ databases">
        <title>First draft genome of Liparis tanakae, snailfish: a comprehensive survey of snailfish specific genes.</title>
        <authorList>
            <person name="Kim W."/>
            <person name="Song I."/>
            <person name="Jeong J.-H."/>
            <person name="Kim D."/>
            <person name="Kim S."/>
            <person name="Ryu S."/>
            <person name="Song J.Y."/>
            <person name="Lee S.K."/>
        </authorList>
    </citation>
    <scope>NUCLEOTIDE SEQUENCE [LARGE SCALE GENOMIC DNA]</scope>
    <source>
        <tissue evidence="2">Muscle</tissue>
    </source>
</reference>
<evidence type="ECO:0000313" key="3">
    <source>
        <dbReference type="Proteomes" id="UP000314294"/>
    </source>
</evidence>
<accession>A0A4Z2G8B4</accession>
<protein>
    <submittedName>
        <fullName evidence="2">Uncharacterized protein</fullName>
    </submittedName>
</protein>
<organism evidence="2 3">
    <name type="scientific">Liparis tanakae</name>
    <name type="common">Tanaka's snailfish</name>
    <dbReference type="NCBI Taxonomy" id="230148"/>
    <lineage>
        <taxon>Eukaryota</taxon>
        <taxon>Metazoa</taxon>
        <taxon>Chordata</taxon>
        <taxon>Craniata</taxon>
        <taxon>Vertebrata</taxon>
        <taxon>Euteleostomi</taxon>
        <taxon>Actinopterygii</taxon>
        <taxon>Neopterygii</taxon>
        <taxon>Teleostei</taxon>
        <taxon>Neoteleostei</taxon>
        <taxon>Acanthomorphata</taxon>
        <taxon>Eupercaria</taxon>
        <taxon>Perciformes</taxon>
        <taxon>Cottioidei</taxon>
        <taxon>Cottales</taxon>
        <taxon>Liparidae</taxon>
        <taxon>Liparis</taxon>
    </lineage>
</organism>
<sequence>MSCQCCGSGLGSPVRLGSVLSADDLEPLIPGAATGGRGQRPEGLRAPANQRAAGGVHNVTVISVDYCCSSTQYEYPELTPLGAASPSRHSSCKRRGGRARGVHRRIGPGGIGVTAVRQISRTSSCLLRILRTVISGEFLSSQLASLPPLMEGGQRQGSWRTTTGPRTLLTTRLRAVPSSGGPTSHCVVDFVPVST</sequence>
<comment type="caution">
    <text evidence="2">The sequence shown here is derived from an EMBL/GenBank/DDBJ whole genome shotgun (WGS) entry which is preliminary data.</text>
</comment>
<dbReference type="Proteomes" id="UP000314294">
    <property type="component" value="Unassembled WGS sequence"/>
</dbReference>
<dbReference type="AlphaFoldDB" id="A0A4Z2G8B4"/>
<gene>
    <name evidence="2" type="ORF">EYF80_040997</name>
</gene>
<proteinExistence type="predicted"/>
<feature type="region of interest" description="Disordered" evidence="1">
    <location>
        <begin position="80"/>
        <end position="101"/>
    </location>
</feature>
<keyword evidence="3" id="KW-1185">Reference proteome</keyword>
<dbReference type="EMBL" id="SRLO01000681">
    <property type="protein sequence ID" value="TNN48822.1"/>
    <property type="molecule type" value="Genomic_DNA"/>
</dbReference>
<evidence type="ECO:0000256" key="1">
    <source>
        <dbReference type="SAM" id="MobiDB-lite"/>
    </source>
</evidence>
<name>A0A4Z2G8B4_9TELE</name>
<feature type="compositionally biased region" description="Basic residues" evidence="1">
    <location>
        <begin position="90"/>
        <end position="101"/>
    </location>
</feature>
<evidence type="ECO:0000313" key="2">
    <source>
        <dbReference type="EMBL" id="TNN48822.1"/>
    </source>
</evidence>